<dbReference type="GO" id="GO:0005856">
    <property type="term" value="C:cytoskeleton"/>
    <property type="evidence" value="ECO:0007669"/>
    <property type="project" value="TreeGrafter"/>
</dbReference>
<dbReference type="CDD" id="cd14473">
    <property type="entry name" value="FERM_B-lobe"/>
    <property type="match status" value="1"/>
</dbReference>
<dbReference type="PANTHER" id="PTHR23280:SF4">
    <property type="entry name" value="BAND 4.1-LIKE PROTEIN 4A"/>
    <property type="match status" value="1"/>
</dbReference>
<name>A0A7R9HNK1_9NEOP</name>
<sequence>MGKSVFESRLAELGDYDPRRHSPGYVSEFRFLSNQTVELESRISELHKGLVRLEIGVTLQGLDHELNLIYSDLQFVDRSSE</sequence>
<evidence type="ECO:0000313" key="1">
    <source>
        <dbReference type="EMBL" id="CAD7429190.1"/>
    </source>
</evidence>
<dbReference type="Gene3D" id="1.20.80.10">
    <property type="match status" value="1"/>
</dbReference>
<proteinExistence type="predicted"/>
<dbReference type="GO" id="GO:0031032">
    <property type="term" value="P:actomyosin structure organization"/>
    <property type="evidence" value="ECO:0007669"/>
    <property type="project" value="TreeGrafter"/>
</dbReference>
<accession>A0A7R9HNK1</accession>
<dbReference type="InterPro" id="IPR035963">
    <property type="entry name" value="FERM_2"/>
</dbReference>
<reference evidence="1" key="1">
    <citation type="submission" date="2020-11" db="EMBL/GenBank/DDBJ databases">
        <authorList>
            <person name="Tran Van P."/>
        </authorList>
    </citation>
    <scope>NUCLEOTIDE SEQUENCE</scope>
</reference>
<dbReference type="InterPro" id="IPR014352">
    <property type="entry name" value="FERM/acyl-CoA-bd_prot_sf"/>
</dbReference>
<organism evidence="1">
    <name type="scientific">Timema monikensis</name>
    <dbReference type="NCBI Taxonomy" id="170555"/>
    <lineage>
        <taxon>Eukaryota</taxon>
        <taxon>Metazoa</taxon>
        <taxon>Ecdysozoa</taxon>
        <taxon>Arthropoda</taxon>
        <taxon>Hexapoda</taxon>
        <taxon>Insecta</taxon>
        <taxon>Pterygota</taxon>
        <taxon>Neoptera</taxon>
        <taxon>Polyneoptera</taxon>
        <taxon>Phasmatodea</taxon>
        <taxon>Timematodea</taxon>
        <taxon>Timematoidea</taxon>
        <taxon>Timematidae</taxon>
        <taxon>Timema</taxon>
    </lineage>
</organism>
<dbReference type="PANTHER" id="PTHR23280">
    <property type="entry name" value="4.1 G PROTEIN"/>
    <property type="match status" value="1"/>
</dbReference>
<gene>
    <name evidence="1" type="ORF">TMSB3V08_LOCUS5971</name>
</gene>
<dbReference type="EMBL" id="OB793995">
    <property type="protein sequence ID" value="CAD7429190.1"/>
    <property type="molecule type" value="Genomic_DNA"/>
</dbReference>
<protein>
    <submittedName>
        <fullName evidence="1">Uncharacterized protein</fullName>
    </submittedName>
</protein>
<dbReference type="InterPro" id="IPR019748">
    <property type="entry name" value="FERM_central"/>
</dbReference>
<dbReference type="AlphaFoldDB" id="A0A7R9HNK1"/>
<dbReference type="SUPFAM" id="SSF47031">
    <property type="entry name" value="Second domain of FERM"/>
    <property type="match status" value="1"/>
</dbReference>